<accession>A0A5B7HBZ0</accession>
<dbReference type="Proteomes" id="UP000324222">
    <property type="component" value="Unassembled WGS sequence"/>
</dbReference>
<evidence type="ECO:0000313" key="1">
    <source>
        <dbReference type="EMBL" id="MPC69770.1"/>
    </source>
</evidence>
<proteinExistence type="predicted"/>
<keyword evidence="2" id="KW-1185">Reference proteome</keyword>
<dbReference type="AlphaFoldDB" id="A0A5B7HBZ0"/>
<comment type="caution">
    <text evidence="1">The sequence shown here is derived from an EMBL/GenBank/DDBJ whole genome shotgun (WGS) entry which is preliminary data.</text>
</comment>
<protein>
    <submittedName>
        <fullName evidence="1">Uncharacterized protein</fullName>
    </submittedName>
</protein>
<evidence type="ECO:0000313" key="2">
    <source>
        <dbReference type="Proteomes" id="UP000324222"/>
    </source>
</evidence>
<gene>
    <name evidence="1" type="ORF">E2C01_064001</name>
</gene>
<reference evidence="1 2" key="1">
    <citation type="submission" date="2019-05" db="EMBL/GenBank/DDBJ databases">
        <title>Another draft genome of Portunus trituberculatus and its Hox gene families provides insights of decapod evolution.</title>
        <authorList>
            <person name="Jeong J.-H."/>
            <person name="Song I."/>
            <person name="Kim S."/>
            <person name="Choi T."/>
            <person name="Kim D."/>
            <person name="Ryu S."/>
            <person name="Kim W."/>
        </authorList>
    </citation>
    <scope>NUCLEOTIDE SEQUENCE [LARGE SCALE GENOMIC DNA]</scope>
    <source>
        <tissue evidence="1">Muscle</tissue>
    </source>
</reference>
<sequence>MGQTGYTATATGKHLITNTLRIRRSSAVYSVAHHVTSSSYSKPSNRFYRESVCLAVRKGTGIKLLLLLRPPTALAFPR</sequence>
<name>A0A5B7HBZ0_PORTR</name>
<organism evidence="1 2">
    <name type="scientific">Portunus trituberculatus</name>
    <name type="common">Swimming crab</name>
    <name type="synonym">Neptunus trituberculatus</name>
    <dbReference type="NCBI Taxonomy" id="210409"/>
    <lineage>
        <taxon>Eukaryota</taxon>
        <taxon>Metazoa</taxon>
        <taxon>Ecdysozoa</taxon>
        <taxon>Arthropoda</taxon>
        <taxon>Crustacea</taxon>
        <taxon>Multicrustacea</taxon>
        <taxon>Malacostraca</taxon>
        <taxon>Eumalacostraca</taxon>
        <taxon>Eucarida</taxon>
        <taxon>Decapoda</taxon>
        <taxon>Pleocyemata</taxon>
        <taxon>Brachyura</taxon>
        <taxon>Eubrachyura</taxon>
        <taxon>Portunoidea</taxon>
        <taxon>Portunidae</taxon>
        <taxon>Portuninae</taxon>
        <taxon>Portunus</taxon>
    </lineage>
</organism>
<dbReference type="EMBL" id="VSRR010029969">
    <property type="protein sequence ID" value="MPC69770.1"/>
    <property type="molecule type" value="Genomic_DNA"/>
</dbReference>